<dbReference type="Proteomes" id="UP001148018">
    <property type="component" value="Unassembled WGS sequence"/>
</dbReference>
<evidence type="ECO:0000313" key="2">
    <source>
        <dbReference type="Proteomes" id="UP001148018"/>
    </source>
</evidence>
<gene>
    <name evidence="1" type="ORF">NHX12_025870</name>
</gene>
<comment type="caution">
    <text evidence="1">The sequence shown here is derived from an EMBL/GenBank/DDBJ whole genome shotgun (WGS) entry which is preliminary data.</text>
</comment>
<accession>A0A9Q0EFH3</accession>
<reference evidence="1" key="1">
    <citation type="submission" date="2022-07" db="EMBL/GenBank/DDBJ databases">
        <title>Chromosome-level genome of Muraenolepis orangiensis.</title>
        <authorList>
            <person name="Kim J."/>
        </authorList>
    </citation>
    <scope>NUCLEOTIDE SEQUENCE</scope>
    <source>
        <strain evidence="1">KU_S4_2022</strain>
        <tissue evidence="1">Muscle</tissue>
    </source>
</reference>
<proteinExistence type="predicted"/>
<dbReference type="AlphaFoldDB" id="A0A9Q0EFH3"/>
<sequence length="174" mass="19101">MHALSGCDTVSYPCGKGKASAPKVLQGTTMHWLDTVLGEPDTTHSDLNDTGTEFFLALYGQKKAKSMNAHYQIYSRRKKPPELKKPPPTDVNVMLHIQRAHLQVMLWVKAADQGEPPAEPRDVATFGWEVAKGGAVMPAVSTQAVASVGRLQLQRFEGLQPKNLQLPCCKSQLH</sequence>
<dbReference type="OrthoDB" id="8195485at2759"/>
<evidence type="ECO:0000313" key="1">
    <source>
        <dbReference type="EMBL" id="KAJ3606349.1"/>
    </source>
</evidence>
<organism evidence="1 2">
    <name type="scientific">Muraenolepis orangiensis</name>
    <name type="common">Patagonian moray cod</name>
    <dbReference type="NCBI Taxonomy" id="630683"/>
    <lineage>
        <taxon>Eukaryota</taxon>
        <taxon>Metazoa</taxon>
        <taxon>Chordata</taxon>
        <taxon>Craniata</taxon>
        <taxon>Vertebrata</taxon>
        <taxon>Euteleostomi</taxon>
        <taxon>Actinopterygii</taxon>
        <taxon>Neopterygii</taxon>
        <taxon>Teleostei</taxon>
        <taxon>Neoteleostei</taxon>
        <taxon>Acanthomorphata</taxon>
        <taxon>Zeiogadaria</taxon>
        <taxon>Gadariae</taxon>
        <taxon>Gadiformes</taxon>
        <taxon>Muraenolepidoidei</taxon>
        <taxon>Muraenolepididae</taxon>
        <taxon>Muraenolepis</taxon>
    </lineage>
</organism>
<dbReference type="EMBL" id="JANIIK010000042">
    <property type="protein sequence ID" value="KAJ3606349.1"/>
    <property type="molecule type" value="Genomic_DNA"/>
</dbReference>
<name>A0A9Q0EFH3_9TELE</name>
<keyword evidence="2" id="KW-1185">Reference proteome</keyword>
<protein>
    <submittedName>
        <fullName evidence="1">Uncharacterized protein</fullName>
    </submittedName>
</protein>